<dbReference type="GeneID" id="41972162"/>
<proteinExistence type="inferred from homology"/>
<evidence type="ECO:0000256" key="3">
    <source>
        <dbReference type="ARBA" id="ARBA00022837"/>
    </source>
</evidence>
<evidence type="ECO:0000256" key="1">
    <source>
        <dbReference type="ARBA" id="ARBA00022723"/>
    </source>
</evidence>
<dbReference type="STRING" id="1093900.A0A507B5W5"/>
<keyword evidence="12" id="KW-1185">Reference proteome</keyword>
<dbReference type="OrthoDB" id="191686at2759"/>
<dbReference type="PROSITE" id="PS00018">
    <property type="entry name" value="EF_HAND_1"/>
    <property type="match status" value="3"/>
</dbReference>
<feature type="domain" description="EF-hand" evidence="10">
    <location>
        <begin position="86"/>
        <end position="121"/>
    </location>
</feature>
<dbReference type="PANTHER" id="PTHR45942">
    <property type="entry name" value="PROTEIN PHOSPATASE 3 REGULATORY SUBUNIT B ALPHA ISOFORM TYPE 1"/>
    <property type="match status" value="1"/>
</dbReference>
<evidence type="ECO:0000313" key="12">
    <source>
        <dbReference type="Proteomes" id="UP000319257"/>
    </source>
</evidence>
<dbReference type="InterPro" id="IPR002048">
    <property type="entry name" value="EF_hand_dom"/>
</dbReference>
<evidence type="ECO:0000256" key="8">
    <source>
        <dbReference type="ARBA" id="ARBA00031295"/>
    </source>
</evidence>
<evidence type="ECO:0000256" key="5">
    <source>
        <dbReference type="ARBA" id="ARBA00023774"/>
    </source>
</evidence>
<dbReference type="EMBL" id="SKBQ01000023">
    <property type="protein sequence ID" value="TPX15157.1"/>
    <property type="molecule type" value="Genomic_DNA"/>
</dbReference>
<comment type="caution">
    <text evidence="11">The sequence shown here is derived from an EMBL/GenBank/DDBJ whole genome shotgun (WGS) entry which is preliminary data.</text>
</comment>
<feature type="domain" description="EF-hand" evidence="10">
    <location>
        <begin position="164"/>
        <end position="199"/>
    </location>
</feature>
<dbReference type="InterPro" id="IPR018247">
    <property type="entry name" value="EF_Hand_1_Ca_BS"/>
</dbReference>
<comment type="subunit">
    <text evidence="6">Composed of a catalytic subunit (A) and a regulatory subunit (B).</text>
</comment>
<feature type="domain" description="EF-hand" evidence="10">
    <location>
        <begin position="123"/>
        <end position="158"/>
    </location>
</feature>
<dbReference type="InterPro" id="IPR011992">
    <property type="entry name" value="EF-hand-dom_pair"/>
</dbReference>
<dbReference type="Gene3D" id="1.10.238.10">
    <property type="entry name" value="EF-hand"/>
    <property type="match status" value="1"/>
</dbReference>
<dbReference type="Proteomes" id="UP000319257">
    <property type="component" value="Unassembled WGS sequence"/>
</dbReference>
<dbReference type="PROSITE" id="PS50222">
    <property type="entry name" value="EF_HAND_2"/>
    <property type="match status" value="3"/>
</dbReference>
<evidence type="ECO:0000259" key="10">
    <source>
        <dbReference type="PROSITE" id="PS50222"/>
    </source>
</evidence>
<dbReference type="GO" id="GO:0005509">
    <property type="term" value="F:calcium ion binding"/>
    <property type="evidence" value="ECO:0007669"/>
    <property type="project" value="InterPro"/>
</dbReference>
<evidence type="ECO:0000313" key="11">
    <source>
        <dbReference type="EMBL" id="TPX15157.1"/>
    </source>
</evidence>
<name>A0A507B5W5_9PEZI</name>
<protein>
    <recommendedName>
        <fullName evidence="7">Calcineurin subunit B</fullName>
    </recommendedName>
    <alternativeName>
        <fullName evidence="8">Calcineurin regulatory subunit</fullName>
    </alternativeName>
    <alternativeName>
        <fullName evidence="9">Protein phosphatase 2B regulatory subunit</fullName>
    </alternativeName>
</protein>
<evidence type="ECO:0000256" key="6">
    <source>
        <dbReference type="ARBA" id="ARBA00023792"/>
    </source>
</evidence>
<evidence type="ECO:0000256" key="2">
    <source>
        <dbReference type="ARBA" id="ARBA00022737"/>
    </source>
</evidence>
<dbReference type="FunCoup" id="A0A507B5W5">
    <property type="interactions" value="818"/>
</dbReference>
<gene>
    <name evidence="11" type="ORF">E0L32_004715</name>
</gene>
<dbReference type="CDD" id="cd00051">
    <property type="entry name" value="EFh"/>
    <property type="match status" value="1"/>
</dbReference>
<comment type="function">
    <text evidence="4">Regulatory subunit of calcineurin, a calcium-dependent, calmodulin stimulated protein phosphatase. Confers calcium sensitivity.</text>
</comment>
<reference evidence="11 12" key="1">
    <citation type="submission" date="2019-06" db="EMBL/GenBank/DDBJ databases">
        <title>Draft genome sequence of the filamentous fungus Phialemoniopsis curvata isolated from diesel fuel.</title>
        <authorList>
            <person name="Varaljay V.A."/>
            <person name="Lyon W.J."/>
            <person name="Crouch A.L."/>
            <person name="Drake C.E."/>
            <person name="Hollomon J.M."/>
            <person name="Nadeau L.J."/>
            <person name="Nunn H.S."/>
            <person name="Stevenson B.S."/>
            <person name="Bojanowski C.L."/>
            <person name="Crookes-Goodson W.J."/>
        </authorList>
    </citation>
    <scope>NUCLEOTIDE SEQUENCE [LARGE SCALE GENOMIC DNA]</scope>
    <source>
        <strain evidence="11 12">D216</strain>
    </source>
</reference>
<keyword evidence="1" id="KW-0479">Metal-binding</keyword>
<dbReference type="InParanoid" id="A0A507B5W5"/>
<sequence length="242" mass="27204">MGNTTSAVLDNIVEGSNFDRDEVERLRKRFMKLDKVWNTCARVHYELDSLEATSRAQGGCANRANFKQDNSGTIERDEFLSLPQISSNPLATRMIAIFDEDGGGDVDFQEFVSGLSAFSAKGNKEQKLQFAFKVYDIDRDGYISNGELFIVLKMMVGSNLKDQQLQQIVDKTIMEADLDNDGKISFEEFTKMVENTDVSMSMTLGGFLLLPLAQWEELYTSDISDEHGLVQDDENPTQHHGC</sequence>
<evidence type="ECO:0000256" key="4">
    <source>
        <dbReference type="ARBA" id="ARBA00023754"/>
    </source>
</evidence>
<comment type="similarity">
    <text evidence="5">Belongs to the calcineurin regulatory subunit family.</text>
</comment>
<dbReference type="SUPFAM" id="SSF47473">
    <property type="entry name" value="EF-hand"/>
    <property type="match status" value="1"/>
</dbReference>
<dbReference type="Pfam" id="PF13499">
    <property type="entry name" value="EF-hand_7"/>
    <property type="match status" value="1"/>
</dbReference>
<dbReference type="SMART" id="SM00054">
    <property type="entry name" value="EFh"/>
    <property type="match status" value="3"/>
</dbReference>
<dbReference type="RefSeq" id="XP_030996868.1">
    <property type="nucleotide sequence ID" value="XM_031139156.1"/>
</dbReference>
<evidence type="ECO:0000256" key="9">
    <source>
        <dbReference type="ARBA" id="ARBA00032848"/>
    </source>
</evidence>
<evidence type="ECO:0000256" key="7">
    <source>
        <dbReference type="ARBA" id="ARBA00023832"/>
    </source>
</evidence>
<keyword evidence="3" id="KW-0106">Calcium</keyword>
<dbReference type="AlphaFoldDB" id="A0A507B5W5"/>
<organism evidence="11 12">
    <name type="scientific">Thyridium curvatum</name>
    <dbReference type="NCBI Taxonomy" id="1093900"/>
    <lineage>
        <taxon>Eukaryota</taxon>
        <taxon>Fungi</taxon>
        <taxon>Dikarya</taxon>
        <taxon>Ascomycota</taxon>
        <taxon>Pezizomycotina</taxon>
        <taxon>Sordariomycetes</taxon>
        <taxon>Sordariomycetidae</taxon>
        <taxon>Thyridiales</taxon>
        <taxon>Thyridiaceae</taxon>
        <taxon>Thyridium</taxon>
    </lineage>
</organism>
<accession>A0A507B5W5</accession>
<dbReference type="FunFam" id="1.10.238.10:FF:000001">
    <property type="entry name" value="Calmodulin 1"/>
    <property type="match status" value="1"/>
</dbReference>
<keyword evidence="2" id="KW-0677">Repeat</keyword>